<dbReference type="CDD" id="cd01949">
    <property type="entry name" value="GGDEF"/>
    <property type="match status" value="1"/>
</dbReference>
<dbReference type="InterPro" id="IPR043128">
    <property type="entry name" value="Rev_trsase/Diguanyl_cyclase"/>
</dbReference>
<dbReference type="InterPro" id="IPR001610">
    <property type="entry name" value="PAC"/>
</dbReference>
<dbReference type="PANTHER" id="PTHR44757">
    <property type="entry name" value="DIGUANYLATE CYCLASE DGCP"/>
    <property type="match status" value="1"/>
</dbReference>
<reference evidence="6" key="1">
    <citation type="submission" date="2016-10" db="EMBL/GenBank/DDBJ databases">
        <authorList>
            <person name="Varghese N."/>
            <person name="Submissions S."/>
        </authorList>
    </citation>
    <scope>NUCLEOTIDE SEQUENCE [LARGE SCALE GENOMIC DNA]</scope>
    <source>
        <strain evidence="6">KHC7</strain>
    </source>
</reference>
<feature type="domain" description="PAS" evidence="2">
    <location>
        <begin position="317"/>
        <end position="391"/>
    </location>
</feature>
<keyword evidence="1" id="KW-0472">Membrane</keyword>
<dbReference type="PROSITE" id="PS50887">
    <property type="entry name" value="GGDEF"/>
    <property type="match status" value="1"/>
</dbReference>
<feature type="transmembrane region" description="Helical" evidence="1">
    <location>
        <begin position="288"/>
        <end position="307"/>
    </location>
</feature>
<feature type="domain" description="PAC" evidence="3">
    <location>
        <begin position="523"/>
        <end position="575"/>
    </location>
</feature>
<gene>
    <name evidence="5" type="ORF">SAMN05192586_12211</name>
</gene>
<dbReference type="EMBL" id="FNBX01000022">
    <property type="protein sequence ID" value="SDF98973.1"/>
    <property type="molecule type" value="Genomic_DNA"/>
</dbReference>
<dbReference type="STRING" id="571438.SAMN05192586_12211"/>
<dbReference type="Gene3D" id="3.30.70.270">
    <property type="match status" value="1"/>
</dbReference>
<dbReference type="OrthoDB" id="23692at2"/>
<evidence type="ECO:0000256" key="1">
    <source>
        <dbReference type="SAM" id="Phobius"/>
    </source>
</evidence>
<dbReference type="CDD" id="cd00130">
    <property type="entry name" value="PAS"/>
    <property type="match status" value="1"/>
</dbReference>
<sequence>MSKPVTVIALALFLPALFLVLLFFVHDYADQTNQNLSQSMVTRLQEIHQRHTNSLERTAAAQLAELKSAAAVLDDKTPGEAASMVTTLAPMLRAQGLRCYSLTDLDGKGTDCNGNPVDHSHTPAFLRARAGAAGFSMRETSPQDRCLIMAAPVWRSGQVAAVLVGGVKPNRVEQSLESMAFGRSIYTVVVDDNAQALFWTPPPEKRMEDLLPLFGQEGLPPSLRGFLQRRFKAGLQNAAVHFADHDSGQRLYLYTSPLPDFGWQVVSLLPQQVEKELVARQNAITTTLIWRIILVVTLLAVALMYMVRRAAHRLRLQQEDYRSIISSISDGVIKFAGLHGPFLFLSPNFLKMLGYSREEFLHNFGHDFASTIYEHDRESALNTMEQQLESGLHIDAEYRVRAKSGALIWMCHKGSPVSVDHGAPYIQSIIFDVSHNKEAAQAKRISDERYHFILEQHDIIIFEQNLESGHFSCSAQWLQTFGRVFNILEPDPQHTGIPVHEQDRERLAAFQTAVRQRPHHVKIALDLRLYDAERQARWYRIEASNLTNAQDKPIYVFGIITDIDQQKALEFQLRSQANRDSATGMRNKKATEQAAARMLDMLNQHEDAPGDDGGNAMFMIDFDNFKSVNDRLGHAAGDKAIIEMARIISRNFRNTDIVGRVGGDEFLVFCTARMSREQIRQRAQRLVSQLRTQCRASEASLSLTASLGVACYPQDGRDFATLFNHADMATYAAKRQGRNRCVFYGELTDPTDVGQVTMEPAHEEKRILGTLTIPEETD</sequence>
<evidence type="ECO:0000259" key="2">
    <source>
        <dbReference type="PROSITE" id="PS50112"/>
    </source>
</evidence>
<dbReference type="InterPro" id="IPR013655">
    <property type="entry name" value="PAS_fold_3"/>
</dbReference>
<name>A0A1G7QKC8_9BACT</name>
<dbReference type="Proteomes" id="UP000199355">
    <property type="component" value="Unassembled WGS sequence"/>
</dbReference>
<dbReference type="PROSITE" id="PS50113">
    <property type="entry name" value="PAC"/>
    <property type="match status" value="1"/>
</dbReference>
<dbReference type="Gene3D" id="3.30.450.20">
    <property type="entry name" value="PAS domain"/>
    <property type="match status" value="3"/>
</dbReference>
<dbReference type="AlphaFoldDB" id="A0A1G7QKC8"/>
<dbReference type="PROSITE" id="PS50112">
    <property type="entry name" value="PAS"/>
    <property type="match status" value="1"/>
</dbReference>
<dbReference type="RefSeq" id="WP_092155106.1">
    <property type="nucleotide sequence ID" value="NZ_FNBX01000022.1"/>
</dbReference>
<dbReference type="SMART" id="SM00086">
    <property type="entry name" value="PAC"/>
    <property type="match status" value="2"/>
</dbReference>
<dbReference type="NCBIfam" id="TIGR00229">
    <property type="entry name" value="sensory_box"/>
    <property type="match status" value="1"/>
</dbReference>
<evidence type="ECO:0000313" key="6">
    <source>
        <dbReference type="Proteomes" id="UP000199355"/>
    </source>
</evidence>
<dbReference type="NCBIfam" id="TIGR00254">
    <property type="entry name" value="GGDEF"/>
    <property type="match status" value="1"/>
</dbReference>
<dbReference type="SUPFAM" id="SSF55073">
    <property type="entry name" value="Nucleotide cyclase"/>
    <property type="match status" value="1"/>
</dbReference>
<dbReference type="InterPro" id="IPR035965">
    <property type="entry name" value="PAS-like_dom_sf"/>
</dbReference>
<dbReference type="SMART" id="SM00091">
    <property type="entry name" value="PAS"/>
    <property type="match status" value="2"/>
</dbReference>
<dbReference type="SMART" id="SM00267">
    <property type="entry name" value="GGDEF"/>
    <property type="match status" value="1"/>
</dbReference>
<feature type="domain" description="GGDEF" evidence="4">
    <location>
        <begin position="613"/>
        <end position="746"/>
    </location>
</feature>
<keyword evidence="6" id="KW-1185">Reference proteome</keyword>
<dbReference type="InterPro" id="IPR000014">
    <property type="entry name" value="PAS"/>
</dbReference>
<organism evidence="5 6">
    <name type="scientific">Desulfovibrio legallii</name>
    <dbReference type="NCBI Taxonomy" id="571438"/>
    <lineage>
        <taxon>Bacteria</taxon>
        <taxon>Pseudomonadati</taxon>
        <taxon>Thermodesulfobacteriota</taxon>
        <taxon>Desulfovibrionia</taxon>
        <taxon>Desulfovibrionales</taxon>
        <taxon>Desulfovibrionaceae</taxon>
        <taxon>Desulfovibrio</taxon>
    </lineage>
</organism>
<dbReference type="SUPFAM" id="SSF55785">
    <property type="entry name" value="PYP-like sensor domain (PAS domain)"/>
    <property type="match status" value="2"/>
</dbReference>
<dbReference type="InterPro" id="IPR000160">
    <property type="entry name" value="GGDEF_dom"/>
</dbReference>
<evidence type="ECO:0000259" key="4">
    <source>
        <dbReference type="PROSITE" id="PS50887"/>
    </source>
</evidence>
<keyword evidence="1" id="KW-0812">Transmembrane</keyword>
<protein>
    <submittedName>
        <fullName evidence="5">PAS domain S-box-containing protein/diguanylate cyclase (GGDEF) domain-containing protein</fullName>
    </submittedName>
</protein>
<evidence type="ECO:0000259" key="3">
    <source>
        <dbReference type="PROSITE" id="PS50113"/>
    </source>
</evidence>
<accession>A0A1G7QKC8</accession>
<dbReference type="InterPro" id="IPR029787">
    <property type="entry name" value="Nucleotide_cyclase"/>
</dbReference>
<dbReference type="PANTHER" id="PTHR44757:SF2">
    <property type="entry name" value="BIOFILM ARCHITECTURE MAINTENANCE PROTEIN MBAA"/>
    <property type="match status" value="1"/>
</dbReference>
<dbReference type="Pfam" id="PF00990">
    <property type="entry name" value="GGDEF"/>
    <property type="match status" value="1"/>
</dbReference>
<evidence type="ECO:0000313" key="5">
    <source>
        <dbReference type="EMBL" id="SDF98973.1"/>
    </source>
</evidence>
<proteinExistence type="predicted"/>
<dbReference type="InterPro" id="IPR000700">
    <property type="entry name" value="PAS-assoc_C"/>
</dbReference>
<dbReference type="InterPro" id="IPR052155">
    <property type="entry name" value="Biofilm_reg_signaling"/>
</dbReference>
<keyword evidence="1" id="KW-1133">Transmembrane helix</keyword>
<dbReference type="Pfam" id="PF08447">
    <property type="entry name" value="PAS_3"/>
    <property type="match status" value="1"/>
</dbReference>